<dbReference type="OrthoDB" id="3063364at2759"/>
<sequence>MSVLPTNPSDRNARAYNKEERALLDAYKEEYLKTSTPKERGDIVRTRMLKALTTHWDKHGIKYDPQKAQTDLLKWAQNLWRIPTVKGTASSSKVLTVRKFDVVARTMKDKVEAEIDTILGPENAHIPAKRFGVYTTAVSQVIKNLTPEASRKLDADVSNISAQGYPEEIRRQLVEKYYEKRLKDSAEANWKEMGLHAVTFVAFEDSTGRIVAEIHDDIAELLGLKTGLKVKSFEQTYPKQAREMQRLMIEYVRSLIDKSQGKETTSPQPNTLGISDDGFPLISASYDKDNLHKSEASKLYREYLSAHYKLATNNRTEQCPYDSLVKDTSSFIKPEYLPDGFVFRDPHNTQLESIKEFFDHIVERERSLPPAQVFRFHNVTTARINGTIVPSSYPDDVKDSIGEEIDLTTKPKRQKKRATKKAQKQSLVTAEEDAHSDSGPRINVACDTDVIPRLQASGELHSRLQNDGESHTDSASRLLVNGESHAKAVPCLHVNGESNTNSPPRVQVNGELHAAGPRLQVNGESHTEAVHRLQLNGETHTNIAPRLQANSKLHTEVVPYNEISDQHYSKDNVNASAVTDLDRWLQMNGEYHSTPGPSSQVGLDEGFSAFTLDNDNMFQYLYNNGAFSFPDFTTGTPIASGSGSSENNFASFPEVSFTQMLMDDQPIPNVSLPVSNPFGNTNAKDIAEHESEMPSLARINGSHTGITNAASTNGNFIRNSNNTDPERLGGEALPRNRHSHGQSDTDPSLPTEKTFIWRPVTISDANQPSSTERVTGKNSIPNDSSSSNVETAMKTRTEEATIPISNVEMPLKTRAVPKPKGQPTKRKDNISQSSPVHIFNKVLNDIPMTPTKSASITKSNLTSSMQVTTASRETPQGNSTQAAQTVIDRSLKRKGHTHKVIDNEKDSRPTKRYLSADELAAHEANKMKVGGKRVPKKRVLG</sequence>
<feature type="region of interest" description="Disordered" evidence="1">
    <location>
        <begin position="404"/>
        <end position="442"/>
    </location>
</feature>
<accession>A0A8H8CEG2</accession>
<gene>
    <name evidence="2" type="ORF">JR316_012461</name>
</gene>
<comment type="caution">
    <text evidence="2">The sequence shown here is derived from an EMBL/GenBank/DDBJ whole genome shotgun (WGS) entry which is preliminary data.</text>
</comment>
<name>A0A8H8CEG2_PSICU</name>
<feature type="region of interest" description="Disordered" evidence="1">
    <location>
        <begin position="893"/>
        <end position="913"/>
    </location>
</feature>
<feature type="compositionally biased region" description="Basic and acidic residues" evidence="1">
    <location>
        <begin position="899"/>
        <end position="909"/>
    </location>
</feature>
<feature type="compositionally biased region" description="Polar residues" evidence="1">
    <location>
        <begin position="703"/>
        <end position="723"/>
    </location>
</feature>
<organism evidence="2">
    <name type="scientific">Psilocybe cubensis</name>
    <name type="common">Psychedelic mushroom</name>
    <name type="synonym">Stropharia cubensis</name>
    <dbReference type="NCBI Taxonomy" id="181762"/>
    <lineage>
        <taxon>Eukaryota</taxon>
        <taxon>Fungi</taxon>
        <taxon>Dikarya</taxon>
        <taxon>Basidiomycota</taxon>
        <taxon>Agaricomycotina</taxon>
        <taxon>Agaricomycetes</taxon>
        <taxon>Agaricomycetidae</taxon>
        <taxon>Agaricales</taxon>
        <taxon>Agaricineae</taxon>
        <taxon>Strophariaceae</taxon>
        <taxon>Psilocybe</taxon>
    </lineage>
</organism>
<feature type="region of interest" description="Disordered" evidence="1">
    <location>
        <begin position="703"/>
        <end position="794"/>
    </location>
</feature>
<proteinExistence type="predicted"/>
<evidence type="ECO:0000256" key="1">
    <source>
        <dbReference type="SAM" id="MobiDB-lite"/>
    </source>
</evidence>
<reference evidence="2" key="1">
    <citation type="submission" date="2021-02" db="EMBL/GenBank/DDBJ databases">
        <title>Psilocybe cubensis genome.</title>
        <authorList>
            <person name="Mckernan K.J."/>
            <person name="Crawford S."/>
            <person name="Trippe A."/>
            <person name="Kane L.T."/>
            <person name="Mclaughlin S."/>
        </authorList>
    </citation>
    <scope>NUCLEOTIDE SEQUENCE [LARGE SCALE GENOMIC DNA]</scope>
    <source>
        <strain evidence="2">MGC-MH-2018</strain>
    </source>
</reference>
<dbReference type="AlphaFoldDB" id="A0A8H8CEG2"/>
<dbReference type="EMBL" id="JAFIQS010000018">
    <property type="protein sequence ID" value="KAG5162576.1"/>
    <property type="molecule type" value="Genomic_DNA"/>
</dbReference>
<evidence type="ECO:0000313" key="2">
    <source>
        <dbReference type="EMBL" id="KAG5162576.1"/>
    </source>
</evidence>
<feature type="compositionally biased region" description="Polar residues" evidence="1">
    <location>
        <begin position="763"/>
        <end position="790"/>
    </location>
</feature>
<feature type="compositionally biased region" description="Basic residues" evidence="1">
    <location>
        <begin position="410"/>
        <end position="423"/>
    </location>
</feature>
<feature type="region of interest" description="Disordered" evidence="1">
    <location>
        <begin position="814"/>
        <end position="836"/>
    </location>
</feature>
<protein>
    <submittedName>
        <fullName evidence="2">Uncharacterized protein</fullName>
    </submittedName>
</protein>